<dbReference type="AlphaFoldDB" id="A0A1J0GEK2"/>
<feature type="domain" description="MnmG N-terminal" evidence="7">
    <location>
        <begin position="2"/>
        <end position="188"/>
    </location>
</feature>
<protein>
    <submittedName>
        <fullName evidence="8">FAD-dependent oxidoreductase</fullName>
    </submittedName>
</protein>
<evidence type="ECO:0000256" key="6">
    <source>
        <dbReference type="ARBA" id="ARBA00025948"/>
    </source>
</evidence>
<evidence type="ECO:0000313" key="9">
    <source>
        <dbReference type="Proteomes" id="UP000182569"/>
    </source>
</evidence>
<keyword evidence="9" id="KW-1185">Reference proteome</keyword>
<feature type="domain" description="MnmG N-terminal" evidence="7">
    <location>
        <begin position="274"/>
        <end position="351"/>
    </location>
</feature>
<dbReference type="Pfam" id="PF01134">
    <property type="entry name" value="GIDA"/>
    <property type="match status" value="2"/>
</dbReference>
<organism evidence="8 9">
    <name type="scientific">Clostridium estertheticum subsp. estertheticum</name>
    <dbReference type="NCBI Taxonomy" id="1552"/>
    <lineage>
        <taxon>Bacteria</taxon>
        <taxon>Bacillati</taxon>
        <taxon>Bacillota</taxon>
        <taxon>Clostridia</taxon>
        <taxon>Eubacteriales</taxon>
        <taxon>Clostridiaceae</taxon>
        <taxon>Clostridium</taxon>
    </lineage>
</organism>
<dbReference type="SUPFAM" id="SSF51905">
    <property type="entry name" value="FAD/NAD(P)-binding domain"/>
    <property type="match status" value="1"/>
</dbReference>
<keyword evidence="3" id="KW-0819">tRNA processing</keyword>
<name>A0A1J0GEK2_9CLOT</name>
<comment type="cofactor">
    <cofactor evidence="1">
        <name>FAD</name>
        <dbReference type="ChEBI" id="CHEBI:57692"/>
    </cofactor>
</comment>
<dbReference type="STRING" id="1552.A7L45_04825"/>
<dbReference type="PANTHER" id="PTHR11806">
    <property type="entry name" value="GLUCOSE INHIBITED DIVISION PROTEIN A"/>
    <property type="match status" value="1"/>
</dbReference>
<evidence type="ECO:0000259" key="7">
    <source>
        <dbReference type="Pfam" id="PF01134"/>
    </source>
</evidence>
<accession>A0A1J0GEK2</accession>
<keyword evidence="2" id="KW-0285">Flavoprotein</keyword>
<dbReference type="InterPro" id="IPR002218">
    <property type="entry name" value="MnmG-rel"/>
</dbReference>
<dbReference type="PANTHER" id="PTHR11806:SF0">
    <property type="entry name" value="PROTEIN MTO1 HOMOLOG, MITOCHONDRIAL"/>
    <property type="match status" value="1"/>
</dbReference>
<dbReference type="RefSeq" id="WP_071611725.1">
    <property type="nucleotide sequence ID" value="NZ_CP015756.1"/>
</dbReference>
<keyword evidence="4" id="KW-0274">FAD</keyword>
<dbReference type="GO" id="GO:0002098">
    <property type="term" value="P:tRNA wobble uridine modification"/>
    <property type="evidence" value="ECO:0007669"/>
    <property type="project" value="TreeGrafter"/>
</dbReference>
<dbReference type="EMBL" id="CP015756">
    <property type="protein sequence ID" value="APC39432.1"/>
    <property type="molecule type" value="Genomic_DNA"/>
</dbReference>
<evidence type="ECO:0000256" key="3">
    <source>
        <dbReference type="ARBA" id="ARBA00022694"/>
    </source>
</evidence>
<reference evidence="9" key="1">
    <citation type="journal article" date="2016" name="Front. Microbiol.">
        <title>Complete Genome Sequence of Clostridium estertheticum DSM 8809, a Microbe Identified in Spoiled Vacuum Packed Beef.</title>
        <authorList>
            <person name="Yu Z."/>
            <person name="Gunn L."/>
            <person name="Brennan E."/>
            <person name="Reid R."/>
            <person name="Wall P.G."/>
            <person name="Gaora O.P."/>
            <person name="Hurley D."/>
            <person name="Bolton D."/>
            <person name="Fanning S."/>
        </authorList>
    </citation>
    <scope>NUCLEOTIDE SEQUENCE [LARGE SCALE GENOMIC DNA]</scope>
    <source>
        <strain evidence="9">DSM 8809</strain>
    </source>
</reference>
<sequence>MKVIVIGGGWSGCMAAITAKKAGAEVALYEKTDMLLGLGNVGGIMRNNGRYTAAEELIALGTGEFIHVTDENTKHKNIDFPGHKNAWLYDVNKIEPAVGRYLKAMDIEVNMITRVVNIKKEDNKIKGIYLSDKSYVAADAFIETTGSAGPMNNCLKYGNGCAMCILRCPAFGGRVSISSKAGIEDLKGEREEEGVYGAFSGSGKLAKGSLANDIVEQLDATGVLIVKVPKEDVNLDKLKLKVCQQYALKEFAENLILIDTGDVKLMTPYYPLEKLRKIKGFENAKYVDPYAGGIGNSIRYVSIAPRDDSMKVNDLDNLFCAGEKSGLFIGHTEAMATGALAGYNAVKNCLGLPPLILPRTLAVGDIIAYANEKMQTSEGRKNRYTFAGAEYFKRMKELGLYTLDKNEIKSKVENLDLTNIFNKKLI</sequence>
<proteinExistence type="predicted"/>
<gene>
    <name evidence="8" type="ORF">A7L45_04825</name>
</gene>
<comment type="subunit">
    <text evidence="6">Homodimer. Heterotetramer of two MnmE and two MnmG subunits.</text>
</comment>
<dbReference type="Gene3D" id="3.50.50.60">
    <property type="entry name" value="FAD/NAD(P)-binding domain"/>
    <property type="match status" value="2"/>
</dbReference>
<dbReference type="GO" id="GO:0030488">
    <property type="term" value="P:tRNA methylation"/>
    <property type="evidence" value="ECO:0007669"/>
    <property type="project" value="TreeGrafter"/>
</dbReference>
<dbReference type="GO" id="GO:0050660">
    <property type="term" value="F:flavin adenine dinucleotide binding"/>
    <property type="evidence" value="ECO:0007669"/>
    <property type="project" value="InterPro"/>
</dbReference>
<dbReference type="OrthoDB" id="2181at2"/>
<evidence type="ECO:0000256" key="5">
    <source>
        <dbReference type="ARBA" id="ARBA00023027"/>
    </source>
</evidence>
<dbReference type="InterPro" id="IPR036188">
    <property type="entry name" value="FAD/NAD-bd_sf"/>
</dbReference>
<keyword evidence="5" id="KW-0520">NAD</keyword>
<dbReference type="InterPro" id="IPR040131">
    <property type="entry name" value="MnmG_N"/>
</dbReference>
<dbReference type="KEGG" id="ceu:A7L45_04825"/>
<evidence type="ECO:0000256" key="1">
    <source>
        <dbReference type="ARBA" id="ARBA00001974"/>
    </source>
</evidence>
<evidence type="ECO:0000256" key="4">
    <source>
        <dbReference type="ARBA" id="ARBA00022827"/>
    </source>
</evidence>
<evidence type="ECO:0000256" key="2">
    <source>
        <dbReference type="ARBA" id="ARBA00022630"/>
    </source>
</evidence>
<dbReference type="Proteomes" id="UP000182569">
    <property type="component" value="Chromosome"/>
</dbReference>
<evidence type="ECO:0000313" key="8">
    <source>
        <dbReference type="EMBL" id="APC39432.1"/>
    </source>
</evidence>